<protein>
    <submittedName>
        <fullName evidence="1">Receptor-like protein kinase</fullName>
    </submittedName>
</protein>
<name>A0ACC1X792_MELAZ</name>
<proteinExistence type="predicted"/>
<accession>A0ACC1X792</accession>
<organism evidence="1 2">
    <name type="scientific">Melia azedarach</name>
    <name type="common">Chinaberry tree</name>
    <dbReference type="NCBI Taxonomy" id="155640"/>
    <lineage>
        <taxon>Eukaryota</taxon>
        <taxon>Viridiplantae</taxon>
        <taxon>Streptophyta</taxon>
        <taxon>Embryophyta</taxon>
        <taxon>Tracheophyta</taxon>
        <taxon>Spermatophyta</taxon>
        <taxon>Magnoliopsida</taxon>
        <taxon>eudicotyledons</taxon>
        <taxon>Gunneridae</taxon>
        <taxon>Pentapetalae</taxon>
        <taxon>rosids</taxon>
        <taxon>malvids</taxon>
        <taxon>Sapindales</taxon>
        <taxon>Meliaceae</taxon>
        <taxon>Melia</taxon>
    </lineage>
</organism>
<keyword evidence="2" id="KW-1185">Reference proteome</keyword>
<reference evidence="1 2" key="1">
    <citation type="journal article" date="2023" name="Science">
        <title>Complex scaffold remodeling in plant triterpene biosynthesis.</title>
        <authorList>
            <person name="De La Pena R."/>
            <person name="Hodgson H."/>
            <person name="Liu J.C."/>
            <person name="Stephenson M.J."/>
            <person name="Martin A.C."/>
            <person name="Owen C."/>
            <person name="Harkess A."/>
            <person name="Leebens-Mack J."/>
            <person name="Jimenez L.E."/>
            <person name="Osbourn A."/>
            <person name="Sattely E.S."/>
        </authorList>
    </citation>
    <scope>NUCLEOTIDE SEQUENCE [LARGE SCALE GENOMIC DNA]</scope>
    <source>
        <strain evidence="2">cv. JPN11</strain>
        <tissue evidence="1">Leaf</tissue>
    </source>
</reference>
<gene>
    <name evidence="1" type="ORF">OWV82_020814</name>
</gene>
<dbReference type="EMBL" id="CM051404">
    <property type="protein sequence ID" value="KAJ4707270.1"/>
    <property type="molecule type" value="Genomic_DNA"/>
</dbReference>
<evidence type="ECO:0000313" key="1">
    <source>
        <dbReference type="EMBL" id="KAJ4707270.1"/>
    </source>
</evidence>
<sequence length="308" mass="34187">MKAATNNFDNDLIIGVGGFGNVYKGFINGGTTPVAIKRLNPESQQGVLEFQTGIGILSQLIHIHLVSLIGYCNDNGEMTLVYDFMARGTIRDHLYDGDNPPLPWNQRLQNCIGAARGLRYLHTGTKHVIIHRDVKTTNILLDEKWVAKVSDFGLSKFGPNSSSKTHVSTVVKGSIGYLDPEYYRLQQVTEKSDVYSFGVVLLEVLCARPPILRTVSDKNQVSLSVWGLQCYRNGTLDDIVDPFFKDKINSECLNKYVEVAVGCLNEDGNGRPSIIYCFSHVRICLESVSPWARVICLSLFFLGFSASV</sequence>
<comment type="caution">
    <text evidence="1">The sequence shown here is derived from an EMBL/GenBank/DDBJ whole genome shotgun (WGS) entry which is preliminary data.</text>
</comment>
<evidence type="ECO:0000313" key="2">
    <source>
        <dbReference type="Proteomes" id="UP001164539"/>
    </source>
</evidence>
<dbReference type="Proteomes" id="UP001164539">
    <property type="component" value="Chromosome 11"/>
</dbReference>